<dbReference type="OrthoDB" id="9762085at2"/>
<protein>
    <submittedName>
        <fullName evidence="2">Peptidase M16</fullName>
    </submittedName>
</protein>
<dbReference type="Proteomes" id="UP000051139">
    <property type="component" value="Unassembled WGS sequence"/>
</dbReference>
<dbReference type="STRING" id="348151.IV55_GL001927"/>
<dbReference type="SUPFAM" id="SSF63411">
    <property type="entry name" value="LuxS/MPP-like metallohydrolase"/>
    <property type="match status" value="2"/>
</dbReference>
<dbReference type="NCBIfam" id="NF047422">
    <property type="entry name" value="YfmF_fam"/>
    <property type="match status" value="1"/>
</dbReference>
<name>A0A0R2L103_9LACO</name>
<reference evidence="3 4" key="1">
    <citation type="journal article" date="2015" name="Genome Announc.">
        <title>Expanding the biotechnology potential of lactobacilli through comparative genomics of 213 strains and associated genera.</title>
        <authorList>
            <person name="Sun Z."/>
            <person name="Harris H.M."/>
            <person name="McCann A."/>
            <person name="Guo C."/>
            <person name="Argimon S."/>
            <person name="Zhang W."/>
            <person name="Yang X."/>
            <person name="Jeffery I.B."/>
            <person name="Cooney J.C."/>
            <person name="Kagawa T.F."/>
            <person name="Liu W."/>
            <person name="Song Y."/>
            <person name="Salvetti E."/>
            <person name="Wrobel A."/>
            <person name="Rasinkangas P."/>
            <person name="Parkhill J."/>
            <person name="Rea M.C."/>
            <person name="O'Sullivan O."/>
            <person name="Ritari J."/>
            <person name="Douillard F.P."/>
            <person name="Paul Ross R."/>
            <person name="Yang R."/>
            <person name="Briner A.E."/>
            <person name="Felis G.E."/>
            <person name="de Vos W.M."/>
            <person name="Barrangou R."/>
            <person name="Klaenhammer T.R."/>
            <person name="Caufield P.W."/>
            <person name="Cui Y."/>
            <person name="Zhang H."/>
            <person name="O'Toole P.W."/>
        </authorList>
    </citation>
    <scope>NUCLEOTIDE SEQUENCE [LARGE SCALE GENOMIC DNA]</scope>
    <source>
        <strain evidence="3 4">DSM 22696</strain>
    </source>
</reference>
<dbReference type="InterPro" id="IPR007863">
    <property type="entry name" value="Peptidase_M16_C"/>
</dbReference>
<comment type="caution">
    <text evidence="3">The sequence shown here is derived from an EMBL/GenBank/DDBJ whole genome shotgun (WGS) entry which is preliminary data.</text>
</comment>
<dbReference type="InterPro" id="IPR011249">
    <property type="entry name" value="Metalloenz_LuxS/M16"/>
</dbReference>
<dbReference type="Proteomes" id="UP000321429">
    <property type="component" value="Unassembled WGS sequence"/>
</dbReference>
<gene>
    <name evidence="3" type="ORF">IV55_GL001927</name>
    <name evidence="2" type="ORF">LSI01_05510</name>
</gene>
<evidence type="ECO:0000313" key="2">
    <source>
        <dbReference type="EMBL" id="GEK28240.1"/>
    </source>
</evidence>
<dbReference type="Gene3D" id="3.30.830.10">
    <property type="entry name" value="Metalloenzyme, LuxS/M16 peptidase-like"/>
    <property type="match status" value="2"/>
</dbReference>
<feature type="domain" description="Peptidase M16 C-terminal" evidence="1">
    <location>
        <begin position="200"/>
        <end position="357"/>
    </location>
</feature>
<dbReference type="InterPro" id="IPR050626">
    <property type="entry name" value="Peptidase_M16"/>
</dbReference>
<evidence type="ECO:0000313" key="3">
    <source>
        <dbReference type="EMBL" id="KRN95467.1"/>
    </source>
</evidence>
<evidence type="ECO:0000313" key="4">
    <source>
        <dbReference type="Proteomes" id="UP000051139"/>
    </source>
</evidence>
<organism evidence="3 4">
    <name type="scientific">Furfurilactobacillus siliginis</name>
    <dbReference type="NCBI Taxonomy" id="348151"/>
    <lineage>
        <taxon>Bacteria</taxon>
        <taxon>Bacillati</taxon>
        <taxon>Bacillota</taxon>
        <taxon>Bacilli</taxon>
        <taxon>Lactobacillales</taxon>
        <taxon>Lactobacillaceae</taxon>
        <taxon>Furfurilactobacillus</taxon>
    </lineage>
</organism>
<dbReference type="GO" id="GO:0046872">
    <property type="term" value="F:metal ion binding"/>
    <property type="evidence" value="ECO:0007669"/>
    <property type="project" value="InterPro"/>
</dbReference>
<dbReference type="EMBL" id="JQCB01000008">
    <property type="protein sequence ID" value="KRN95467.1"/>
    <property type="molecule type" value="Genomic_DNA"/>
</dbReference>
<dbReference type="PANTHER" id="PTHR43690">
    <property type="entry name" value="NARDILYSIN"/>
    <property type="match status" value="1"/>
</dbReference>
<dbReference type="AlphaFoldDB" id="A0A0R2L103"/>
<evidence type="ECO:0000313" key="5">
    <source>
        <dbReference type="Proteomes" id="UP000321429"/>
    </source>
</evidence>
<accession>A0A0R2L103</accession>
<dbReference type="PANTHER" id="PTHR43690:SF17">
    <property type="entry name" value="PROTEIN YHJJ"/>
    <property type="match status" value="1"/>
</dbReference>
<proteinExistence type="predicted"/>
<evidence type="ECO:0000259" key="1">
    <source>
        <dbReference type="Pfam" id="PF05193"/>
    </source>
</evidence>
<dbReference type="PATRIC" id="fig|348151.3.peg.1980"/>
<keyword evidence="4" id="KW-1185">Reference proteome</keyword>
<dbReference type="Pfam" id="PF05193">
    <property type="entry name" value="Peptidase_M16_C"/>
    <property type="match status" value="1"/>
</dbReference>
<sequence>MKQDLTTGVHLTVIPTTQFKTVSLLVSFCSPVTLATLTQRSLLADLLETSSHKYPTQTALASKLSSLYGANYSTNVMKTGELGQFQFGMTVPNGRYLEGQPDLLKDAVTFLNEMINFPLQSSSTPNAFDDATFDRQKKNLATALKSVSEDKMLYTRLQTQQLHFGNVAAAFPSAGRLEDVDALTATNVFAELNRMREHDEVYIYVLGDVTDETVVAALENLHLAPRPATHGQLAYHMSTPKALKQQVEHQPITQAKLDLIYHFPVDYGQAMYYPAQVFNALFGGTPLSLLFTNVREKQSLAYYANSSVNFFNQTLTVQTGIDGDNAEQVKQIINEQLAALAAGKMSEQRFQQVKETLINQREAAQDAPRMVIGAYLMDDLAQSPISVADWINGIEAVTMNDVALVARLATLATSYLLRD</sequence>
<reference evidence="2 5" key="2">
    <citation type="submission" date="2019-07" db="EMBL/GenBank/DDBJ databases">
        <title>Whole genome shotgun sequence of Lactobacillus siliginis NBRC 101315.</title>
        <authorList>
            <person name="Hosoyama A."/>
            <person name="Uohara A."/>
            <person name="Ohji S."/>
            <person name="Ichikawa N."/>
        </authorList>
    </citation>
    <scope>NUCLEOTIDE SEQUENCE [LARGE SCALE GENOMIC DNA]</scope>
    <source>
        <strain evidence="2 5">NBRC 101315</strain>
    </source>
</reference>
<dbReference type="RefSeq" id="WP_057810635.1">
    <property type="nucleotide sequence ID" value="NZ_BJUD01000006.1"/>
</dbReference>
<dbReference type="EMBL" id="BJUD01000006">
    <property type="protein sequence ID" value="GEK28240.1"/>
    <property type="molecule type" value="Genomic_DNA"/>
</dbReference>